<evidence type="ECO:0000256" key="4">
    <source>
        <dbReference type="ARBA" id="ARBA00022448"/>
    </source>
</evidence>
<dbReference type="InterPro" id="IPR026015">
    <property type="entry name" value="ATP_synth_OSCP/delta_N_sf"/>
</dbReference>
<dbReference type="PANTHER" id="PTHR11910">
    <property type="entry name" value="ATP SYNTHASE DELTA CHAIN"/>
    <property type="match status" value="1"/>
</dbReference>
<dbReference type="EMBL" id="JBBPBN010000171">
    <property type="protein sequence ID" value="KAK8974218.1"/>
    <property type="molecule type" value="Genomic_DNA"/>
</dbReference>
<feature type="compositionally biased region" description="Polar residues" evidence="9">
    <location>
        <begin position="1"/>
        <end position="20"/>
    </location>
</feature>
<keyword evidence="5" id="KW-0375">Hydrogen ion transport</keyword>
<evidence type="ECO:0000256" key="5">
    <source>
        <dbReference type="ARBA" id="ARBA00022781"/>
    </source>
</evidence>
<evidence type="ECO:0000256" key="1">
    <source>
        <dbReference type="ARBA" id="ARBA00004370"/>
    </source>
</evidence>
<evidence type="ECO:0000256" key="3">
    <source>
        <dbReference type="ARBA" id="ARBA00011648"/>
    </source>
</evidence>
<keyword evidence="6" id="KW-0406">Ion transport</keyword>
<comment type="similarity">
    <text evidence="2">Belongs to the ATPase delta chain family.</text>
</comment>
<accession>A0ABR2NDH3</accession>
<feature type="region of interest" description="Disordered" evidence="9">
    <location>
        <begin position="1"/>
        <end position="34"/>
    </location>
</feature>
<comment type="subunit">
    <text evidence="3">F-type ATPases have 2 components, CF(1) - the catalytic core - and CF(0) - the membrane proton channel. CF(1) has five subunits: alpha(3), beta(3), gamma(1), delta(1), epsilon(1). CF(0) has three main subunits: a, b and c.</text>
</comment>
<evidence type="ECO:0000256" key="6">
    <source>
        <dbReference type="ARBA" id="ARBA00023065"/>
    </source>
</evidence>
<dbReference type="InterPro" id="IPR000711">
    <property type="entry name" value="ATPase_OSCP/dsu"/>
</dbReference>
<organism evidence="10 11">
    <name type="scientific">Hibiscus sabdariffa</name>
    <name type="common">roselle</name>
    <dbReference type="NCBI Taxonomy" id="183260"/>
    <lineage>
        <taxon>Eukaryota</taxon>
        <taxon>Viridiplantae</taxon>
        <taxon>Streptophyta</taxon>
        <taxon>Embryophyta</taxon>
        <taxon>Tracheophyta</taxon>
        <taxon>Spermatophyta</taxon>
        <taxon>Magnoliopsida</taxon>
        <taxon>eudicotyledons</taxon>
        <taxon>Gunneridae</taxon>
        <taxon>Pentapetalae</taxon>
        <taxon>rosids</taxon>
        <taxon>malvids</taxon>
        <taxon>Malvales</taxon>
        <taxon>Malvaceae</taxon>
        <taxon>Malvoideae</taxon>
        <taxon>Hibiscus</taxon>
    </lineage>
</organism>
<gene>
    <name evidence="10" type="ORF">V6N11_034587</name>
</gene>
<proteinExistence type="inferred from homology"/>
<evidence type="ECO:0000313" key="10">
    <source>
        <dbReference type="EMBL" id="KAK8974218.1"/>
    </source>
</evidence>
<evidence type="ECO:0008006" key="12">
    <source>
        <dbReference type="Google" id="ProtNLM"/>
    </source>
</evidence>
<dbReference type="NCBIfam" id="TIGR01145">
    <property type="entry name" value="ATP_synt_delta"/>
    <property type="match status" value="1"/>
</dbReference>
<dbReference type="Pfam" id="PF00213">
    <property type="entry name" value="OSCP"/>
    <property type="match status" value="1"/>
</dbReference>
<keyword evidence="7" id="KW-0472">Membrane</keyword>
<comment type="caution">
    <text evidence="10">The sequence shown here is derived from an EMBL/GenBank/DDBJ whole genome shotgun (WGS) entry which is preliminary data.</text>
</comment>
<keyword evidence="8" id="KW-0066">ATP synthesis</keyword>
<evidence type="ECO:0000313" key="11">
    <source>
        <dbReference type="Proteomes" id="UP001396334"/>
    </source>
</evidence>
<keyword evidence="4" id="KW-0813">Transport</keyword>
<dbReference type="Gene3D" id="1.10.520.20">
    <property type="entry name" value="N-terminal domain of the delta subunit of the F1F0-ATP synthase"/>
    <property type="match status" value="1"/>
</dbReference>
<comment type="subcellular location">
    <subcellularLocation>
        <location evidence="1">Membrane</location>
    </subcellularLocation>
</comment>
<dbReference type="SUPFAM" id="SSF47928">
    <property type="entry name" value="N-terminal domain of the delta subunit of the F1F0-ATP synthase"/>
    <property type="match status" value="1"/>
</dbReference>
<protein>
    <recommendedName>
        <fullName evidence="12">ATP synthase delta chain, chloroplastic</fullName>
    </recommendedName>
</protein>
<evidence type="ECO:0000256" key="2">
    <source>
        <dbReference type="ARBA" id="ARBA00007046"/>
    </source>
</evidence>
<reference evidence="10 11" key="1">
    <citation type="journal article" date="2024" name="G3 (Bethesda)">
        <title>Genome assembly of Hibiscus sabdariffa L. provides insights into metabolisms of medicinal natural products.</title>
        <authorList>
            <person name="Kim T."/>
        </authorList>
    </citation>
    <scope>NUCLEOTIDE SEQUENCE [LARGE SCALE GENOMIC DNA]</scope>
    <source>
        <strain evidence="10">TK-2024</strain>
        <tissue evidence="10">Old leaves</tissue>
    </source>
</reference>
<evidence type="ECO:0000256" key="8">
    <source>
        <dbReference type="ARBA" id="ARBA00023310"/>
    </source>
</evidence>
<dbReference type="PRINTS" id="PR00125">
    <property type="entry name" value="ATPASEDELTA"/>
</dbReference>
<keyword evidence="11" id="KW-1185">Reference proteome</keyword>
<evidence type="ECO:0000256" key="7">
    <source>
        <dbReference type="ARBA" id="ARBA00023136"/>
    </source>
</evidence>
<evidence type="ECO:0000256" key="9">
    <source>
        <dbReference type="SAM" id="MobiDB-lite"/>
    </source>
</evidence>
<dbReference type="Proteomes" id="UP001396334">
    <property type="component" value="Unassembled WGS sequence"/>
</dbReference>
<name>A0ABR2NDH3_9ROSI</name>
<sequence>MAPLSSSVSTLRTTNFNSTPREFHHLKTPNRPCQLPPPASPLCSLSFSAPKTTPFPAHKSTLSTHKSLTSLGSPHLTSSPHIHRNPATGYAAALLDIAQRNGSVDSVQHDVQKFTKLLRNSQIQALLNDPFLGYKEKGEAVKELARKGKFNKHLVSLLKLLVEKNKLEMVSEVLDEFERIYDGLIDTKLVWISSEKMIGEDRLFKIAKRIQELSGAAKVKVKNLVADKLPKRSNFGFMYD</sequence>